<dbReference type="InterPro" id="IPR051601">
    <property type="entry name" value="Serine_prot/Carboxylest_S33"/>
</dbReference>
<dbReference type="RefSeq" id="WP_188511442.1">
    <property type="nucleotide sequence ID" value="NZ_BMGB01000002.1"/>
</dbReference>
<dbReference type="Gene3D" id="3.40.50.1820">
    <property type="entry name" value="alpha/beta hydrolase"/>
    <property type="match status" value="1"/>
</dbReference>
<dbReference type="InterPro" id="IPR029058">
    <property type="entry name" value="AB_hydrolase_fold"/>
</dbReference>
<feature type="signal peptide" evidence="4">
    <location>
        <begin position="1"/>
        <end position="28"/>
    </location>
</feature>
<evidence type="ECO:0000313" key="6">
    <source>
        <dbReference type="EMBL" id="GGB12467.1"/>
    </source>
</evidence>
<dbReference type="SUPFAM" id="SSF53474">
    <property type="entry name" value="alpha/beta-Hydrolases"/>
    <property type="match status" value="1"/>
</dbReference>
<dbReference type="PANTHER" id="PTHR43248">
    <property type="entry name" value="2-SUCCINYL-6-HYDROXY-2,4-CYCLOHEXADIENE-1-CARBOXYLATE SYNTHASE"/>
    <property type="match status" value="1"/>
</dbReference>
<reference evidence="6" key="1">
    <citation type="journal article" date="2014" name="Int. J. Syst. Evol. Microbiol.">
        <title>Complete genome sequence of Corynebacterium casei LMG S-19264T (=DSM 44701T), isolated from a smear-ripened cheese.</title>
        <authorList>
            <consortium name="US DOE Joint Genome Institute (JGI-PGF)"/>
            <person name="Walter F."/>
            <person name="Albersmeier A."/>
            <person name="Kalinowski J."/>
            <person name="Ruckert C."/>
        </authorList>
    </citation>
    <scope>NUCLEOTIDE SEQUENCE</scope>
    <source>
        <strain evidence="6">CGMCC 1.12813</strain>
    </source>
</reference>
<dbReference type="GO" id="GO:0016787">
    <property type="term" value="F:hydrolase activity"/>
    <property type="evidence" value="ECO:0007669"/>
    <property type="project" value="UniProtKB-KW"/>
</dbReference>
<gene>
    <name evidence="6" type="ORF">GCM10010979_28510</name>
</gene>
<name>A0A916WMJ8_9MICO</name>
<dbReference type="Proteomes" id="UP000606922">
    <property type="component" value="Unassembled WGS sequence"/>
</dbReference>
<evidence type="ECO:0000259" key="5">
    <source>
        <dbReference type="Pfam" id="PF08386"/>
    </source>
</evidence>
<evidence type="ECO:0000256" key="3">
    <source>
        <dbReference type="ARBA" id="ARBA00022801"/>
    </source>
</evidence>
<dbReference type="PROSITE" id="PS51257">
    <property type="entry name" value="PROKAR_LIPOPROTEIN"/>
    <property type="match status" value="1"/>
</dbReference>
<dbReference type="PANTHER" id="PTHR43248:SF29">
    <property type="entry name" value="TRIPEPTIDYL AMINOPEPTIDASE"/>
    <property type="match status" value="1"/>
</dbReference>
<protein>
    <submittedName>
        <fullName evidence="6">Alpha/beta hydrolase</fullName>
    </submittedName>
</protein>
<organism evidence="6 7">
    <name type="scientific">Conyzicola nivalis</name>
    <dbReference type="NCBI Taxonomy" id="1477021"/>
    <lineage>
        <taxon>Bacteria</taxon>
        <taxon>Bacillati</taxon>
        <taxon>Actinomycetota</taxon>
        <taxon>Actinomycetes</taxon>
        <taxon>Micrococcales</taxon>
        <taxon>Microbacteriaceae</taxon>
        <taxon>Conyzicola</taxon>
    </lineage>
</organism>
<comment type="caution">
    <text evidence="6">The sequence shown here is derived from an EMBL/GenBank/DDBJ whole genome shotgun (WGS) entry which is preliminary data.</text>
</comment>
<comment type="similarity">
    <text evidence="1">Belongs to the peptidase S33 family.</text>
</comment>
<feature type="chain" id="PRO_5037573275" evidence="4">
    <location>
        <begin position="29"/>
        <end position="511"/>
    </location>
</feature>
<evidence type="ECO:0000256" key="1">
    <source>
        <dbReference type="ARBA" id="ARBA00010088"/>
    </source>
</evidence>
<keyword evidence="7" id="KW-1185">Reference proteome</keyword>
<proteinExistence type="inferred from homology"/>
<keyword evidence="3 6" id="KW-0378">Hydrolase</keyword>
<keyword evidence="2 4" id="KW-0732">Signal</keyword>
<evidence type="ECO:0000313" key="7">
    <source>
        <dbReference type="Proteomes" id="UP000606922"/>
    </source>
</evidence>
<dbReference type="EMBL" id="BMGB01000002">
    <property type="protein sequence ID" value="GGB12467.1"/>
    <property type="molecule type" value="Genomic_DNA"/>
</dbReference>
<sequence length="511" mass="53278">MRNVQRRVLAVVASAATAALLAGCTVTAPPKTPVESPAGLEEFYQQQLDWNDCEPRGMECTTVTAPVDWENPDGGDIDLAVVRLVTDGGDRVGSLLMNPGGPGGSGVELVQQAAEFVTSDALRDSFDIVGWDPRGVGQSTGVACYDDAEMDAFLYGVPANPTGSDAWFAQQVEVEKAFAAACAENTGALLGSIDVESNARDMDLLRAVLGDEKLNYLGFSYGTSFGAHYAELFPRNVGRLVLDGAIDPSLGSAETFTVQMGGFENAFRAYVTDCLAGSACPFTGTLDEALAQASALFAGVEGRALTGDDGRQLTASTLGTALSYPLYDEASWPALSQMLTELGASDGDATMALQFADSYNSRTPDGGYADQSMAVYTAATCLDSQFVGGLDSTKATLAAIEAAAPTIGRYVAYADWVHIDIACQNWAYPSAITPHAITADGADPILVLGTTNDPATPYAWAQAMADQLASGVLVTRAGEGHTAYGQGNTCIDATVDDYLIDGTVPATDPLC</sequence>
<feature type="domain" description="Peptidase S33 tripeptidyl aminopeptidase-like C-terminal" evidence="5">
    <location>
        <begin position="414"/>
        <end position="511"/>
    </location>
</feature>
<dbReference type="AlphaFoldDB" id="A0A916WMJ8"/>
<accession>A0A916WMJ8</accession>
<evidence type="ECO:0000256" key="2">
    <source>
        <dbReference type="ARBA" id="ARBA00022729"/>
    </source>
</evidence>
<evidence type="ECO:0000256" key="4">
    <source>
        <dbReference type="SAM" id="SignalP"/>
    </source>
</evidence>
<dbReference type="Pfam" id="PF08386">
    <property type="entry name" value="Abhydrolase_4"/>
    <property type="match status" value="1"/>
</dbReference>
<dbReference type="InterPro" id="IPR013595">
    <property type="entry name" value="Pept_S33_TAP-like_C"/>
</dbReference>
<reference evidence="6" key="2">
    <citation type="submission" date="2020-09" db="EMBL/GenBank/DDBJ databases">
        <authorList>
            <person name="Sun Q."/>
            <person name="Zhou Y."/>
        </authorList>
    </citation>
    <scope>NUCLEOTIDE SEQUENCE</scope>
    <source>
        <strain evidence="6">CGMCC 1.12813</strain>
    </source>
</reference>